<dbReference type="InterPro" id="IPR021255">
    <property type="entry name" value="DUF2807"/>
</dbReference>
<keyword evidence="1" id="KW-0732">Signal</keyword>
<dbReference type="PROSITE" id="PS51257">
    <property type="entry name" value="PROKAR_LIPOPROTEIN"/>
    <property type="match status" value="1"/>
</dbReference>
<dbReference type="Gene3D" id="2.160.20.120">
    <property type="match status" value="1"/>
</dbReference>
<feature type="chain" id="PRO_5003025136" description="Putative auto-transporter adhesin head GIN domain-containing protein" evidence="1">
    <location>
        <begin position="22"/>
        <end position="229"/>
    </location>
</feature>
<name>D1PSX4_9BACT</name>
<dbReference type="AlphaFoldDB" id="D1PSX4"/>
<protein>
    <recommendedName>
        <fullName evidence="2">Putative auto-transporter adhesin head GIN domain-containing protein</fullName>
    </recommendedName>
</protein>
<evidence type="ECO:0000259" key="2">
    <source>
        <dbReference type="Pfam" id="PF10988"/>
    </source>
</evidence>
<organism evidence="3 4">
    <name type="scientific">Hallella bergensis DSM 17361</name>
    <dbReference type="NCBI Taxonomy" id="585502"/>
    <lineage>
        <taxon>Bacteria</taxon>
        <taxon>Pseudomonadati</taxon>
        <taxon>Bacteroidota</taxon>
        <taxon>Bacteroidia</taxon>
        <taxon>Bacteroidales</taxon>
        <taxon>Prevotellaceae</taxon>
        <taxon>Hallella</taxon>
    </lineage>
</organism>
<dbReference type="OrthoDB" id="1064915at2"/>
<dbReference type="Pfam" id="PF10988">
    <property type="entry name" value="DUF2807"/>
    <property type="match status" value="1"/>
</dbReference>
<keyword evidence="4" id="KW-1185">Reference proteome</keyword>
<dbReference type="RefSeq" id="WP_007175237.1">
    <property type="nucleotide sequence ID" value="NZ_GG704784.1"/>
</dbReference>
<evidence type="ECO:0000256" key="1">
    <source>
        <dbReference type="SAM" id="SignalP"/>
    </source>
</evidence>
<gene>
    <name evidence="3" type="ORF">HMPREF0645_0033</name>
</gene>
<comment type="caution">
    <text evidence="3">The sequence shown here is derived from an EMBL/GenBank/DDBJ whole genome shotgun (WGS) entry which is preliminary data.</text>
</comment>
<feature type="domain" description="Putative auto-transporter adhesin head GIN" evidence="2">
    <location>
        <begin position="37"/>
        <end position="162"/>
    </location>
</feature>
<feature type="signal peptide" evidence="1">
    <location>
        <begin position="1"/>
        <end position="21"/>
    </location>
</feature>
<sequence length="229" mass="24799">MKKLALLFVAALVFASCQTNSARNYGSEVTSVRHAKPFEKIEVKGACNVNFVQGDTYSVKVVGAEKLVKDVETVFSGSTLSIRMKDGSQKLVMPRHKNMPEVYVTSPDLIAIRMEGAGDFEAEGLIDTDTLNVFLKGVGDVELKRVVCDEFYGSLLGKGDIEVDELTAKHSEISLKGVGDVDVHFVNSGTAVCTLEGVGDVELSGTLQSLEKHVRGTGNIQMNELRLSR</sequence>
<evidence type="ECO:0000313" key="4">
    <source>
        <dbReference type="Proteomes" id="UP000003160"/>
    </source>
</evidence>
<dbReference type="HOGENOM" id="CLU_072746_3_0_10"/>
<dbReference type="EMBL" id="ACKS01000009">
    <property type="protein sequence ID" value="EFA45442.1"/>
    <property type="molecule type" value="Genomic_DNA"/>
</dbReference>
<reference evidence="3 4" key="1">
    <citation type="submission" date="2009-10" db="EMBL/GenBank/DDBJ databases">
        <authorList>
            <person name="Qin X."/>
            <person name="Bachman B."/>
            <person name="Battles P."/>
            <person name="Bell A."/>
            <person name="Bess C."/>
            <person name="Bickham C."/>
            <person name="Chaboub L."/>
            <person name="Chen D."/>
            <person name="Coyle M."/>
            <person name="Deiros D.R."/>
            <person name="Dinh H."/>
            <person name="Forbes L."/>
            <person name="Fowler G."/>
            <person name="Francisco L."/>
            <person name="Fu Q."/>
            <person name="Gubbala S."/>
            <person name="Hale W."/>
            <person name="Han Y."/>
            <person name="Hemphill L."/>
            <person name="Highlander S.K."/>
            <person name="Hirani K."/>
            <person name="Hogues M."/>
            <person name="Jackson L."/>
            <person name="Jakkamsetti A."/>
            <person name="Javaid M."/>
            <person name="Jiang H."/>
            <person name="Korchina V."/>
            <person name="Kovar C."/>
            <person name="Lara F."/>
            <person name="Lee S."/>
            <person name="Mata R."/>
            <person name="Mathew T."/>
            <person name="Moen C."/>
            <person name="Morales K."/>
            <person name="Munidasa M."/>
            <person name="Nazareth L."/>
            <person name="Ngo R."/>
            <person name="Nguyen L."/>
            <person name="Okwuonu G."/>
            <person name="Ongeri F."/>
            <person name="Patil S."/>
            <person name="Petrosino J."/>
            <person name="Pham C."/>
            <person name="Pham P."/>
            <person name="Pu L.-L."/>
            <person name="Puazo M."/>
            <person name="Raj R."/>
            <person name="Reid J."/>
            <person name="Rouhana J."/>
            <person name="Saada N."/>
            <person name="Shang Y."/>
            <person name="Simmons D."/>
            <person name="Thornton R."/>
            <person name="Warren J."/>
            <person name="Weissenberger G."/>
            <person name="Zhang J."/>
            <person name="Zhang L."/>
            <person name="Zhou C."/>
            <person name="Zhu D."/>
            <person name="Muzny D."/>
            <person name="Worley K."/>
            <person name="Gibbs R."/>
        </authorList>
    </citation>
    <scope>NUCLEOTIDE SEQUENCE [LARGE SCALE GENOMIC DNA]</scope>
    <source>
        <strain evidence="3 4">DSM 17361</strain>
    </source>
</reference>
<proteinExistence type="predicted"/>
<evidence type="ECO:0000313" key="3">
    <source>
        <dbReference type="EMBL" id="EFA45442.1"/>
    </source>
</evidence>
<dbReference type="eggNOG" id="COG3595">
    <property type="taxonomic scope" value="Bacteria"/>
</dbReference>
<accession>D1PSX4</accession>
<dbReference type="Proteomes" id="UP000003160">
    <property type="component" value="Unassembled WGS sequence"/>
</dbReference>